<dbReference type="Gene3D" id="2.120.10.70">
    <property type="entry name" value="Fucose-specific lectin"/>
    <property type="match status" value="1"/>
</dbReference>
<gene>
    <name evidence="1" type="ORF">SVXNc_0802</name>
</gene>
<evidence type="ECO:0000313" key="1">
    <source>
        <dbReference type="EMBL" id="WEL19809.1"/>
    </source>
</evidence>
<dbReference type="Proteomes" id="UP001218034">
    <property type="component" value="Chromosome"/>
</dbReference>
<keyword evidence="2" id="KW-1185">Reference proteome</keyword>
<accession>A0ABY8CJJ7</accession>
<sequence length="394" mass="43986">MKYRILGTAAAVSFLLAAGSFTYSVEQPGWNEQMIANNTYGKFVEIDSYSDSVGIAYIQSKDSGLVFEERSFSTQLPFVGGDADWRRQVIDNRSEVGMYLSVESDDGRPFVAYQDGDLGDEKLLFAQRQVGQWSSTEVDSVGTGGVSVGMYNSLSFLEGRPVILYHSPSQGLKLAERTGGQWDRQSLEEGEGWFTETDTCGGNLLAAYRSRDTEDLRFGQYDGEWNSENTSFRTRSDLDLETGEDCGRHLLYLNASSDTVVYKSPDENKEFANAFFTRMSLEVDEQPHILYHDSGTGIVYSTRTDNRWQNKTLREGEDIGRYNDIEVDPSGNIHTVYTDGSKVFYSVYNVGTVSQKRSALDGIRAVLSALTLALTGFISWKTNLAARIIEKVRS</sequence>
<protein>
    <submittedName>
        <fullName evidence="1">Uncharacterized protein</fullName>
    </submittedName>
</protein>
<name>A0ABY8CJJ7_9ARCH</name>
<dbReference type="GeneID" id="90590239"/>
<reference evidence="1 2" key="1">
    <citation type="submission" date="2022-09" db="EMBL/GenBank/DDBJ databases">
        <title>Xylan utilization by haloarchaea-nanohaloarchaea associations.</title>
        <authorList>
            <person name="Yakimov M."/>
        </authorList>
    </citation>
    <scope>NUCLEOTIDE SEQUENCE [LARGE SCALE GENOMIC DNA]</scope>
    <source>
        <strain evidence="1 2">SVXNc</strain>
    </source>
</reference>
<organism evidence="1 2">
    <name type="scientific">Candidatus Nanohalococcus occultus</name>
    <dbReference type="NCBI Taxonomy" id="2978047"/>
    <lineage>
        <taxon>Archaea</taxon>
        <taxon>Candidatus Nanohalarchaeota</taxon>
        <taxon>Candidatus Nanohalarchaeota incertae sedis</taxon>
        <taxon>Candidatus Nanohalococcus</taxon>
    </lineage>
</organism>
<dbReference type="EMBL" id="CP104395">
    <property type="protein sequence ID" value="WEL19809.1"/>
    <property type="molecule type" value="Genomic_DNA"/>
</dbReference>
<evidence type="ECO:0000313" key="2">
    <source>
        <dbReference type="Proteomes" id="UP001218034"/>
    </source>
</evidence>
<dbReference type="RefSeq" id="WP_347721641.1">
    <property type="nucleotide sequence ID" value="NZ_CP104395.1"/>
</dbReference>
<proteinExistence type="predicted"/>